<evidence type="ECO:0000313" key="4">
    <source>
        <dbReference type="Proteomes" id="UP000029964"/>
    </source>
</evidence>
<feature type="compositionally biased region" description="Polar residues" evidence="2">
    <location>
        <begin position="292"/>
        <end position="305"/>
    </location>
</feature>
<feature type="compositionally biased region" description="Low complexity" evidence="2">
    <location>
        <begin position="24"/>
        <end position="36"/>
    </location>
</feature>
<name>A0A086STZ5_HAPC1</name>
<dbReference type="HOGENOM" id="CLU_021917_1_0_1"/>
<dbReference type="EMBL" id="JPKY01000188">
    <property type="protein sequence ID" value="KFH40577.1"/>
    <property type="molecule type" value="Genomic_DNA"/>
</dbReference>
<feature type="compositionally biased region" description="Low complexity" evidence="2">
    <location>
        <begin position="277"/>
        <end position="291"/>
    </location>
</feature>
<evidence type="ECO:0008006" key="5">
    <source>
        <dbReference type="Google" id="ProtNLM"/>
    </source>
</evidence>
<dbReference type="SUPFAM" id="SSF57701">
    <property type="entry name" value="Zn2/Cys6 DNA-binding domain"/>
    <property type="match status" value="1"/>
</dbReference>
<dbReference type="CDD" id="cd00067">
    <property type="entry name" value="GAL4"/>
    <property type="match status" value="1"/>
</dbReference>
<proteinExistence type="predicted"/>
<dbReference type="OrthoDB" id="5422841at2759"/>
<feature type="region of interest" description="Disordered" evidence="2">
    <location>
        <begin position="277"/>
        <end position="316"/>
    </location>
</feature>
<organism evidence="3 4">
    <name type="scientific">Hapsidospora chrysogenum (strain ATCC 11550 / CBS 779.69 / DSM 880 / IAM 14645 / JCM 23072 / IMI 49137)</name>
    <name type="common">Acremonium chrysogenum</name>
    <dbReference type="NCBI Taxonomy" id="857340"/>
    <lineage>
        <taxon>Eukaryota</taxon>
        <taxon>Fungi</taxon>
        <taxon>Dikarya</taxon>
        <taxon>Ascomycota</taxon>
        <taxon>Pezizomycotina</taxon>
        <taxon>Sordariomycetes</taxon>
        <taxon>Hypocreomycetidae</taxon>
        <taxon>Hypocreales</taxon>
        <taxon>Bionectriaceae</taxon>
        <taxon>Hapsidospora</taxon>
    </lineage>
</organism>
<reference evidence="4" key="1">
    <citation type="journal article" date="2014" name="Genome Announc.">
        <title>Genome sequence and annotation of Acremonium chrysogenum, producer of the beta-lactam antibiotic cephalosporin C.</title>
        <authorList>
            <person name="Terfehr D."/>
            <person name="Dahlmann T.A."/>
            <person name="Specht T."/>
            <person name="Zadra I."/>
            <person name="Kuernsteiner H."/>
            <person name="Kueck U."/>
        </authorList>
    </citation>
    <scope>NUCLEOTIDE SEQUENCE [LARGE SCALE GENOMIC DNA]</scope>
    <source>
        <strain evidence="4">ATCC 11550 / CBS 779.69 / DSM 880 / IAM 14645 / JCM 23072 / IMI 49137</strain>
    </source>
</reference>
<dbReference type="Gene3D" id="4.10.240.10">
    <property type="entry name" value="Zn(2)-C6 fungal-type DNA-binding domain"/>
    <property type="match status" value="1"/>
</dbReference>
<accession>A0A086STZ5</accession>
<feature type="region of interest" description="Disordered" evidence="2">
    <location>
        <begin position="1"/>
        <end position="39"/>
    </location>
</feature>
<evidence type="ECO:0000256" key="1">
    <source>
        <dbReference type="ARBA" id="ARBA00023242"/>
    </source>
</evidence>
<keyword evidence="1" id="KW-0539">Nucleus</keyword>
<dbReference type="GO" id="GO:0008270">
    <property type="term" value="F:zinc ion binding"/>
    <property type="evidence" value="ECO:0007669"/>
    <property type="project" value="InterPro"/>
</dbReference>
<gene>
    <name evidence="3" type="ORF">ACRE_087400</name>
</gene>
<dbReference type="GO" id="GO:0000981">
    <property type="term" value="F:DNA-binding transcription factor activity, RNA polymerase II-specific"/>
    <property type="evidence" value="ECO:0007669"/>
    <property type="project" value="InterPro"/>
</dbReference>
<dbReference type="AlphaFoldDB" id="A0A086STZ5"/>
<dbReference type="Proteomes" id="UP000029964">
    <property type="component" value="Unassembled WGS sequence"/>
</dbReference>
<feature type="region of interest" description="Disordered" evidence="2">
    <location>
        <begin position="219"/>
        <end position="255"/>
    </location>
</feature>
<feature type="compositionally biased region" description="Gly residues" evidence="2">
    <location>
        <begin position="426"/>
        <end position="438"/>
    </location>
</feature>
<dbReference type="InterPro" id="IPR036864">
    <property type="entry name" value="Zn2-C6_fun-type_DNA-bd_sf"/>
</dbReference>
<evidence type="ECO:0000256" key="2">
    <source>
        <dbReference type="SAM" id="MobiDB-lite"/>
    </source>
</evidence>
<dbReference type="STRING" id="857340.A0A086STZ5"/>
<comment type="caution">
    <text evidence="3">The sequence shown here is derived from an EMBL/GenBank/DDBJ whole genome shotgun (WGS) entry which is preliminary data.</text>
</comment>
<feature type="region of interest" description="Disordered" evidence="2">
    <location>
        <begin position="386"/>
        <end position="503"/>
    </location>
</feature>
<feature type="compositionally biased region" description="Low complexity" evidence="2">
    <location>
        <begin position="479"/>
        <end position="488"/>
    </location>
</feature>
<dbReference type="InterPro" id="IPR001138">
    <property type="entry name" value="Zn2Cys6_DnaBD"/>
</dbReference>
<feature type="compositionally biased region" description="Gly residues" evidence="2">
    <location>
        <begin position="460"/>
        <end position="473"/>
    </location>
</feature>
<feature type="compositionally biased region" description="Polar residues" evidence="2">
    <location>
        <begin position="232"/>
        <end position="245"/>
    </location>
</feature>
<sequence>METQDPDPHKRKRGADDSGDQSVQPPQQAATQPQGTGNVGFIDYLSSTNADRLSLLPGDPDTFSDLVRILSVLERHESFAASLGAKLTGPRLLRGFEKFFEGPIKTNSPQPFSQPVSWLDVCAFARANPDEFVLTTLPDGSRCCQFMCKGLQVEISEDDWRLISSGALNRIPLEHPLEEDETAELATLDILEQRASMLWRGADAVAARSRILHHRLGQRRQDILRRRKSQEEGSSPGSRFQSVNPPSRAPSHGSYDLHADLMQQFLAAWSPGAASRSASAAAPSQGRASPSLASQPHRFSSSGRSSGALDPDAQADTFRPLITQKIDKLFRGDPISPPCDRCRRLKLQCLKHLTACQGCTKKHAKCSWKTVTDEEAAKLKKEMGARMAAGSETDTEMATPEPRAPEAPRGPTASTEGSRPASQCGGDTGGMGMAGGYGIVPFPGERIELPPMRMPTNMGQGQGPGGVPGGGRRSGTPHSQSSAGQSQFGGEGHHYGPSNPPSR</sequence>
<evidence type="ECO:0000313" key="3">
    <source>
        <dbReference type="EMBL" id="KFH40577.1"/>
    </source>
</evidence>
<keyword evidence="4" id="KW-1185">Reference proteome</keyword>
<protein>
    <recommendedName>
        <fullName evidence="5">Zn(2)-C6 fungal-type domain-containing protein</fullName>
    </recommendedName>
</protein>